<feature type="compositionally biased region" description="Acidic residues" evidence="14">
    <location>
        <begin position="742"/>
        <end position="762"/>
    </location>
</feature>
<dbReference type="InterPro" id="IPR017441">
    <property type="entry name" value="Protein_kinase_ATP_BS"/>
</dbReference>
<comment type="caution">
    <text evidence="17">The sequence shown here is derived from an EMBL/GenBank/DDBJ whole genome shotgun (WGS) entry which is preliminary data.</text>
</comment>
<accession>A0A016TD16</accession>
<dbReference type="InterPro" id="IPR008271">
    <property type="entry name" value="Ser/Thr_kinase_AS"/>
</dbReference>
<feature type="compositionally biased region" description="Low complexity" evidence="14">
    <location>
        <begin position="558"/>
        <end position="577"/>
    </location>
</feature>
<dbReference type="InterPro" id="IPR002372">
    <property type="entry name" value="PQQ_rpt_dom"/>
</dbReference>
<evidence type="ECO:0000256" key="14">
    <source>
        <dbReference type="SAM" id="MobiDB-lite"/>
    </source>
</evidence>
<evidence type="ECO:0000259" key="16">
    <source>
        <dbReference type="PROSITE" id="PS50011"/>
    </source>
</evidence>
<dbReference type="GO" id="GO:0034976">
    <property type="term" value="P:response to endoplasmic reticulum stress"/>
    <property type="evidence" value="ECO:0007669"/>
    <property type="project" value="UniProtKB-ARBA"/>
</dbReference>
<dbReference type="GO" id="GO:0005524">
    <property type="term" value="F:ATP binding"/>
    <property type="evidence" value="ECO:0007669"/>
    <property type="project" value="UniProtKB-UniRule"/>
</dbReference>
<evidence type="ECO:0000256" key="15">
    <source>
        <dbReference type="SAM" id="SignalP"/>
    </source>
</evidence>
<dbReference type="SMART" id="SM00564">
    <property type="entry name" value="PQQ"/>
    <property type="match status" value="3"/>
</dbReference>
<dbReference type="FunFam" id="3.30.200.20:FF:000706">
    <property type="entry name" value="Protein kinase"/>
    <property type="match status" value="1"/>
</dbReference>
<evidence type="ECO:0000313" key="17">
    <source>
        <dbReference type="EMBL" id="EYC00552.1"/>
    </source>
</evidence>
<dbReference type="PROSITE" id="PS50011">
    <property type="entry name" value="PROTEIN_KINASE_DOM"/>
    <property type="match status" value="1"/>
</dbReference>
<dbReference type="InterPro" id="IPR011009">
    <property type="entry name" value="Kinase-like_dom_sf"/>
</dbReference>
<dbReference type="PROSITE" id="PS00108">
    <property type="entry name" value="PROTEIN_KINASE_ST"/>
    <property type="match status" value="1"/>
</dbReference>
<evidence type="ECO:0000256" key="9">
    <source>
        <dbReference type="ARBA" id="ARBA00023180"/>
    </source>
</evidence>
<dbReference type="Gene3D" id="1.10.510.10">
    <property type="entry name" value="Transferase(Phosphotransferase) domain 1"/>
    <property type="match status" value="1"/>
</dbReference>
<dbReference type="InterPro" id="IPR000719">
    <property type="entry name" value="Prot_kinase_dom"/>
</dbReference>
<feature type="binding site" evidence="13">
    <location>
        <position position="634"/>
    </location>
    <ligand>
        <name>ATP</name>
        <dbReference type="ChEBI" id="CHEBI:30616"/>
    </ligand>
</feature>
<feature type="region of interest" description="Disordered" evidence="14">
    <location>
        <begin position="700"/>
        <end position="772"/>
    </location>
</feature>
<dbReference type="InterPro" id="IPR015943">
    <property type="entry name" value="WD40/YVTN_repeat-like_dom_sf"/>
</dbReference>
<keyword evidence="10" id="KW-0834">Unfolded protein response</keyword>
<dbReference type="Pfam" id="PF13360">
    <property type="entry name" value="PQQ_2"/>
    <property type="match status" value="1"/>
</dbReference>
<feature type="domain" description="Protein kinase" evidence="16">
    <location>
        <begin position="605"/>
        <end position="1020"/>
    </location>
</feature>
<evidence type="ECO:0000256" key="1">
    <source>
        <dbReference type="ARBA" id="ARBA00004115"/>
    </source>
</evidence>
<name>A0A016TD16_9BILA</name>
<evidence type="ECO:0000313" key="18">
    <source>
        <dbReference type="Proteomes" id="UP000024635"/>
    </source>
</evidence>
<evidence type="ECO:0000256" key="12">
    <source>
        <dbReference type="ARBA" id="ARBA00041500"/>
    </source>
</evidence>
<evidence type="ECO:0000256" key="11">
    <source>
        <dbReference type="ARBA" id="ARBA00037982"/>
    </source>
</evidence>
<evidence type="ECO:0000256" key="2">
    <source>
        <dbReference type="ARBA" id="ARBA00022679"/>
    </source>
</evidence>
<dbReference type="InterPro" id="IPR011047">
    <property type="entry name" value="Quinoprotein_ADH-like_sf"/>
</dbReference>
<feature type="signal peptide" evidence="15">
    <location>
        <begin position="1"/>
        <end position="26"/>
    </location>
</feature>
<evidence type="ECO:0000256" key="3">
    <source>
        <dbReference type="ARBA" id="ARBA00022741"/>
    </source>
</evidence>
<feature type="region of interest" description="Disordered" evidence="14">
    <location>
        <begin position="539"/>
        <end position="593"/>
    </location>
</feature>
<keyword evidence="8" id="KW-0346">Stress response</keyword>
<keyword evidence="5" id="KW-0256">Endoplasmic reticulum</keyword>
<dbReference type="GO" id="GO:0004694">
    <property type="term" value="F:eukaryotic translation initiation factor 2alpha kinase activity"/>
    <property type="evidence" value="ECO:0007669"/>
    <property type="project" value="TreeGrafter"/>
</dbReference>
<dbReference type="GO" id="GO:0006986">
    <property type="term" value="P:response to unfolded protein"/>
    <property type="evidence" value="ECO:0007669"/>
    <property type="project" value="UniProtKB-KW"/>
</dbReference>
<evidence type="ECO:0000256" key="8">
    <source>
        <dbReference type="ARBA" id="ARBA00023016"/>
    </source>
</evidence>
<feature type="compositionally biased region" description="Low complexity" evidence="14">
    <location>
        <begin position="705"/>
        <end position="726"/>
    </location>
</feature>
<dbReference type="SMART" id="SM00220">
    <property type="entry name" value="S_TKc"/>
    <property type="match status" value="1"/>
</dbReference>
<comment type="subcellular location">
    <subcellularLocation>
        <location evidence="1">Endoplasmic reticulum membrane</location>
        <topology evidence="1">Single-pass type I membrane protein</topology>
    </subcellularLocation>
</comment>
<dbReference type="GO" id="GO:0005789">
    <property type="term" value="C:endoplasmic reticulum membrane"/>
    <property type="evidence" value="ECO:0007669"/>
    <property type="project" value="UniProtKB-SubCell"/>
</dbReference>
<keyword evidence="15" id="KW-0732">Signal</keyword>
<dbReference type="OrthoDB" id="5864419at2759"/>
<dbReference type="GO" id="GO:0005634">
    <property type="term" value="C:nucleus"/>
    <property type="evidence" value="ECO:0007669"/>
    <property type="project" value="TreeGrafter"/>
</dbReference>
<evidence type="ECO:0000256" key="5">
    <source>
        <dbReference type="ARBA" id="ARBA00022824"/>
    </source>
</evidence>
<organism evidence="17 18">
    <name type="scientific">Ancylostoma ceylanicum</name>
    <dbReference type="NCBI Taxonomy" id="53326"/>
    <lineage>
        <taxon>Eukaryota</taxon>
        <taxon>Metazoa</taxon>
        <taxon>Ecdysozoa</taxon>
        <taxon>Nematoda</taxon>
        <taxon>Chromadorea</taxon>
        <taxon>Rhabditida</taxon>
        <taxon>Rhabditina</taxon>
        <taxon>Rhabditomorpha</taxon>
        <taxon>Strongyloidea</taxon>
        <taxon>Ancylostomatidae</taxon>
        <taxon>Ancylostomatinae</taxon>
        <taxon>Ancylostoma</taxon>
    </lineage>
</organism>
<dbReference type="Gene3D" id="2.130.10.10">
    <property type="entry name" value="YVTN repeat-like/Quinoprotein amine dehydrogenase"/>
    <property type="match status" value="1"/>
</dbReference>
<comment type="similarity">
    <text evidence="11">Belongs to the protein kinase superfamily. Ser/Thr protein kinase family. GCN2 subfamily.</text>
</comment>
<dbReference type="Pfam" id="PF00069">
    <property type="entry name" value="Pkinase"/>
    <property type="match status" value="2"/>
</dbReference>
<keyword evidence="4" id="KW-0418">Kinase</keyword>
<dbReference type="SUPFAM" id="SSF56112">
    <property type="entry name" value="Protein kinase-like (PK-like)"/>
    <property type="match status" value="1"/>
</dbReference>
<sequence length="1046" mass="115436">MPRSVLFLGGSLVVLGAFLIRNVVVGLEDGVITEEQIEAQQQLDSVPVIPEGSVYDTSQCCRDPELESANYLFISTMDGRLHALDASNEGNVVWVADLDAEALLCGTLGKMQPMQVDGRVFTIVPALDGNLYMYSREEHLLEPIPLSTDVLLQASVRVGHDAVAGGRTISTTGVDPLTGEVRYHCSSSHCDSVASDSVTSTLVFRRSTSKVRAVDALTGAERWNLSVSEYDATLVKKSKPRLYARGHRIRYLVQPPDGVVTAYDTCGNELWSRQLDSHIARTWRLEGGELSEVSLFDTDNIHTLSVANEVSSNTVRASESLFYLGTVNNEPFIMHSTNVKNEMKRIAKTMDLAEPQSVSNQLTRPSGSSYFIEKGTVDELLSSSYKRSFTAKQAKNNERLVSGQKSHELQVVAANDGRTSYPSISCPSSEGTALIGEKDIKSAAFSGPGGGDQGWFIMRPSGKLRKRDALFGLLDPSQCHANIVERFSRTLRVDHMVSGWWRIIALAMVGLLGSASVVMHALLTRRRKRDAFASALLPSSDSSENVPLAKTKRAETRSTSVGPSVDSGPSSSTPTPTEQIARQRRTTSSHESVGDTFHSKFIQDFEPVKLLGHGGFGVVFEAINRLDECPYAVKRIAVSNSERAIQRVLREVRAMAKLDHPGIIRYYHTWIERPPDGWQEEQDNLMLRGMQSRSSITDLLDEMTSESSESSSAVPVPVSEVSSEPSMDVVAPAMHECSDDGSWLDDDDEGIADPDESSDSDDPVTTAPSKLVREESESVIFGALSSGDASKANMKVETEISQLGKKMVLVTSTDEDLMPSVNTNNFVYIYIQMQLCQEQTLHAWLSEHRSWEDRPLDKMKVWMTQMCSAVSYIHQQGLIHRDMKPQNIFFASDQALKVGDLGLVTRCVPAEDQPIEKNATRFAVHTDNVGTRGYMSPEQLANKPYTFKVDVFSLGLIFCELVIPFQTLMERSLTLSSLQHDRVPDVLAGMPAERDFIRWLTCMDPDKRPTCDEILDSDYLAGIEDHALAIRANGPRRRLKTESASS</sequence>
<keyword evidence="2" id="KW-0808">Transferase</keyword>
<protein>
    <recommendedName>
        <fullName evidence="12">PRKR-like endoplasmic reticulum kinase</fullName>
    </recommendedName>
</protein>
<keyword evidence="7" id="KW-0810">Translation regulation</keyword>
<dbReference type="InterPro" id="IPR018391">
    <property type="entry name" value="PQQ_b-propeller_rpt"/>
</dbReference>
<dbReference type="EMBL" id="JARK01001451">
    <property type="protein sequence ID" value="EYC00552.1"/>
    <property type="molecule type" value="Genomic_DNA"/>
</dbReference>
<feature type="chain" id="PRO_5001487483" description="PRKR-like endoplasmic reticulum kinase" evidence="15">
    <location>
        <begin position="27"/>
        <end position="1046"/>
    </location>
</feature>
<proteinExistence type="inferred from homology"/>
<evidence type="ECO:0000256" key="4">
    <source>
        <dbReference type="ARBA" id="ARBA00022777"/>
    </source>
</evidence>
<keyword evidence="3 13" id="KW-0547">Nucleotide-binding</keyword>
<keyword evidence="18" id="KW-1185">Reference proteome</keyword>
<dbReference type="PROSITE" id="PS00107">
    <property type="entry name" value="PROTEIN_KINASE_ATP"/>
    <property type="match status" value="1"/>
</dbReference>
<evidence type="ECO:0000256" key="6">
    <source>
        <dbReference type="ARBA" id="ARBA00022840"/>
    </source>
</evidence>
<dbReference type="Gene3D" id="3.30.200.20">
    <property type="entry name" value="Phosphorylase Kinase, domain 1"/>
    <property type="match status" value="1"/>
</dbReference>
<reference evidence="18" key="1">
    <citation type="journal article" date="2015" name="Nat. Genet.">
        <title>The genome and transcriptome of the zoonotic hookworm Ancylostoma ceylanicum identify infection-specific gene families.</title>
        <authorList>
            <person name="Schwarz E.M."/>
            <person name="Hu Y."/>
            <person name="Antoshechkin I."/>
            <person name="Miller M.M."/>
            <person name="Sternberg P.W."/>
            <person name="Aroian R.V."/>
        </authorList>
    </citation>
    <scope>NUCLEOTIDE SEQUENCE</scope>
    <source>
        <strain evidence="18">HY135</strain>
    </source>
</reference>
<gene>
    <name evidence="17" type="primary">Acey_s0115.g528</name>
    <name evidence="17" type="synonym">Acey-pek-1</name>
    <name evidence="17" type="ORF">Y032_0115g528</name>
</gene>
<dbReference type="PANTHER" id="PTHR11042:SF91">
    <property type="entry name" value="EUKARYOTIC TRANSLATION INITIATION FACTOR 2-ALPHA KINASE"/>
    <property type="match status" value="1"/>
</dbReference>
<keyword evidence="6 13" id="KW-0067">ATP-binding</keyword>
<dbReference type="STRING" id="53326.A0A016TD16"/>
<evidence type="ECO:0000256" key="13">
    <source>
        <dbReference type="PROSITE-ProRule" id="PRU10141"/>
    </source>
</evidence>
<evidence type="ECO:0000256" key="7">
    <source>
        <dbReference type="ARBA" id="ARBA00022845"/>
    </source>
</evidence>
<dbReference type="Proteomes" id="UP000024635">
    <property type="component" value="Unassembled WGS sequence"/>
</dbReference>
<keyword evidence="9" id="KW-0325">Glycoprotein</keyword>
<dbReference type="InterPro" id="IPR050339">
    <property type="entry name" value="CC_SR_Kinase"/>
</dbReference>
<dbReference type="AlphaFoldDB" id="A0A016TD16"/>
<dbReference type="PANTHER" id="PTHR11042">
    <property type="entry name" value="EUKARYOTIC TRANSLATION INITIATION FACTOR 2-ALPHA KINASE EIF2-ALPHA KINASE -RELATED"/>
    <property type="match status" value="1"/>
</dbReference>
<dbReference type="SUPFAM" id="SSF50998">
    <property type="entry name" value="Quinoprotein alcohol dehydrogenase-like"/>
    <property type="match status" value="1"/>
</dbReference>
<evidence type="ECO:0000256" key="10">
    <source>
        <dbReference type="ARBA" id="ARBA00023230"/>
    </source>
</evidence>